<evidence type="ECO:0000313" key="4">
    <source>
        <dbReference type="Proteomes" id="UP001608902"/>
    </source>
</evidence>
<reference evidence="3 4" key="1">
    <citation type="submission" date="2024-08" db="EMBL/GenBank/DDBJ databases">
        <title>Gnathostoma spinigerum genome.</title>
        <authorList>
            <person name="Gonzalez-Bertolin B."/>
            <person name="Monzon S."/>
            <person name="Zaballos A."/>
            <person name="Jimenez P."/>
            <person name="Dekumyoy P."/>
            <person name="Varona S."/>
            <person name="Cuesta I."/>
            <person name="Sumanam S."/>
            <person name="Adisakwattana P."/>
            <person name="Gasser R.B."/>
            <person name="Hernandez-Gonzalez A."/>
            <person name="Young N.D."/>
            <person name="Perteguer M.J."/>
        </authorList>
    </citation>
    <scope>NUCLEOTIDE SEQUENCE [LARGE SCALE GENOMIC DNA]</scope>
    <source>
        <strain evidence="3">AL3</strain>
        <tissue evidence="3">Liver</tissue>
    </source>
</reference>
<evidence type="ECO:0000256" key="1">
    <source>
        <dbReference type="SAM" id="Coils"/>
    </source>
</evidence>
<dbReference type="Proteomes" id="UP001608902">
    <property type="component" value="Unassembled WGS sequence"/>
</dbReference>
<keyword evidence="1" id="KW-0175">Coiled coil</keyword>
<organism evidence="3 4">
    <name type="scientific">Gnathostoma spinigerum</name>
    <dbReference type="NCBI Taxonomy" id="75299"/>
    <lineage>
        <taxon>Eukaryota</taxon>
        <taxon>Metazoa</taxon>
        <taxon>Ecdysozoa</taxon>
        <taxon>Nematoda</taxon>
        <taxon>Chromadorea</taxon>
        <taxon>Rhabditida</taxon>
        <taxon>Spirurina</taxon>
        <taxon>Gnathostomatomorpha</taxon>
        <taxon>Gnathostomatoidea</taxon>
        <taxon>Gnathostomatidae</taxon>
        <taxon>Gnathostoma</taxon>
    </lineage>
</organism>
<proteinExistence type="predicted"/>
<keyword evidence="2" id="KW-1133">Transmembrane helix</keyword>
<sequence length="262" mass="29903">MSDKELGPRRGVGRAIPVGWKYMPPPSKEVKTKIIEQIIERRRQEEQALAEQVARAKERRNAAEKLAWHKEQVIDCNRKMETLIARRAELDCMKSKLFAELKEVVARDKAQKAAAVEERVRKALHDNQMMLTDSSKGKTDIQPTELDVGSTAAENAGVYDSSLYLAEISSMPSSFTAPSNSNNDSTDILQHHFNEEHSRFTVTRKRSISMDDFKVKSPYRPEDETKGIIGKRDTVNELRFLYFFVLLCSPIASFYVNCVQFD</sequence>
<accession>A0ABD6E9P1</accession>
<gene>
    <name evidence="3" type="ORF">AB6A40_000783</name>
</gene>
<feature type="transmembrane region" description="Helical" evidence="2">
    <location>
        <begin position="240"/>
        <end position="256"/>
    </location>
</feature>
<comment type="caution">
    <text evidence="3">The sequence shown here is derived from an EMBL/GenBank/DDBJ whole genome shotgun (WGS) entry which is preliminary data.</text>
</comment>
<keyword evidence="2" id="KW-0812">Transmembrane</keyword>
<name>A0ABD6E9P1_9BILA</name>
<evidence type="ECO:0000256" key="2">
    <source>
        <dbReference type="SAM" id="Phobius"/>
    </source>
</evidence>
<keyword evidence="4" id="KW-1185">Reference proteome</keyword>
<dbReference type="EMBL" id="JBGFUD010000240">
    <property type="protein sequence ID" value="MFH4974074.1"/>
    <property type="molecule type" value="Genomic_DNA"/>
</dbReference>
<protein>
    <submittedName>
        <fullName evidence="3">Uncharacterized protein</fullName>
    </submittedName>
</protein>
<feature type="coiled-coil region" evidence="1">
    <location>
        <begin position="35"/>
        <end position="66"/>
    </location>
</feature>
<keyword evidence="2" id="KW-0472">Membrane</keyword>
<dbReference type="AlphaFoldDB" id="A0ABD6E9P1"/>
<evidence type="ECO:0000313" key="3">
    <source>
        <dbReference type="EMBL" id="MFH4974074.1"/>
    </source>
</evidence>